<sequence>MKDTGVRFHVVEDSQRVIEGESGCFNADDKRFSIYRSYDRMLLVLKAYATVSQNSLILESYNVGLMVRALKSMMRWNSGNRYVSPEKEEYYEGACTRDP</sequence>
<keyword evidence="2" id="KW-1185">Reference proteome</keyword>
<name>A0ACB9JM75_9ASTR</name>
<dbReference type="EMBL" id="CM042020">
    <property type="protein sequence ID" value="KAI3821237.1"/>
    <property type="molecule type" value="Genomic_DNA"/>
</dbReference>
<gene>
    <name evidence="1" type="ORF">L1987_08799</name>
</gene>
<proteinExistence type="predicted"/>
<evidence type="ECO:0000313" key="2">
    <source>
        <dbReference type="Proteomes" id="UP001056120"/>
    </source>
</evidence>
<dbReference type="Proteomes" id="UP001056120">
    <property type="component" value="Linkage Group LG03"/>
</dbReference>
<evidence type="ECO:0000313" key="1">
    <source>
        <dbReference type="EMBL" id="KAI3821237.1"/>
    </source>
</evidence>
<comment type="caution">
    <text evidence="1">The sequence shown here is derived from an EMBL/GenBank/DDBJ whole genome shotgun (WGS) entry which is preliminary data.</text>
</comment>
<reference evidence="2" key="1">
    <citation type="journal article" date="2022" name="Mol. Ecol. Resour.">
        <title>The genomes of chicory, endive, great burdock and yacon provide insights into Asteraceae palaeo-polyploidization history and plant inulin production.</title>
        <authorList>
            <person name="Fan W."/>
            <person name="Wang S."/>
            <person name="Wang H."/>
            <person name="Wang A."/>
            <person name="Jiang F."/>
            <person name="Liu H."/>
            <person name="Zhao H."/>
            <person name="Xu D."/>
            <person name="Zhang Y."/>
        </authorList>
    </citation>
    <scope>NUCLEOTIDE SEQUENCE [LARGE SCALE GENOMIC DNA]</scope>
    <source>
        <strain evidence="2">cv. Yunnan</strain>
    </source>
</reference>
<protein>
    <submittedName>
        <fullName evidence="1">Uncharacterized protein</fullName>
    </submittedName>
</protein>
<organism evidence="1 2">
    <name type="scientific">Smallanthus sonchifolius</name>
    <dbReference type="NCBI Taxonomy" id="185202"/>
    <lineage>
        <taxon>Eukaryota</taxon>
        <taxon>Viridiplantae</taxon>
        <taxon>Streptophyta</taxon>
        <taxon>Embryophyta</taxon>
        <taxon>Tracheophyta</taxon>
        <taxon>Spermatophyta</taxon>
        <taxon>Magnoliopsida</taxon>
        <taxon>eudicotyledons</taxon>
        <taxon>Gunneridae</taxon>
        <taxon>Pentapetalae</taxon>
        <taxon>asterids</taxon>
        <taxon>campanulids</taxon>
        <taxon>Asterales</taxon>
        <taxon>Asteraceae</taxon>
        <taxon>Asteroideae</taxon>
        <taxon>Heliantheae alliance</taxon>
        <taxon>Millerieae</taxon>
        <taxon>Smallanthus</taxon>
    </lineage>
</organism>
<accession>A0ACB9JM75</accession>
<reference evidence="1 2" key="2">
    <citation type="journal article" date="2022" name="Mol. Ecol. Resour.">
        <title>The genomes of chicory, endive, great burdock and yacon provide insights into Asteraceae paleo-polyploidization history and plant inulin production.</title>
        <authorList>
            <person name="Fan W."/>
            <person name="Wang S."/>
            <person name="Wang H."/>
            <person name="Wang A."/>
            <person name="Jiang F."/>
            <person name="Liu H."/>
            <person name="Zhao H."/>
            <person name="Xu D."/>
            <person name="Zhang Y."/>
        </authorList>
    </citation>
    <scope>NUCLEOTIDE SEQUENCE [LARGE SCALE GENOMIC DNA]</scope>
    <source>
        <strain evidence="2">cv. Yunnan</strain>
        <tissue evidence="1">Leaves</tissue>
    </source>
</reference>